<keyword evidence="1" id="KW-1133">Transmembrane helix</keyword>
<comment type="caution">
    <text evidence="2">The sequence shown here is derived from an EMBL/GenBank/DDBJ whole genome shotgun (WGS) entry which is preliminary data.</text>
</comment>
<dbReference type="EMBL" id="LAZR01004877">
    <property type="protein sequence ID" value="KKN04795.1"/>
    <property type="molecule type" value="Genomic_DNA"/>
</dbReference>
<feature type="transmembrane region" description="Helical" evidence="1">
    <location>
        <begin position="12"/>
        <end position="33"/>
    </location>
</feature>
<evidence type="ECO:0000256" key="1">
    <source>
        <dbReference type="SAM" id="Phobius"/>
    </source>
</evidence>
<keyword evidence="1" id="KW-0812">Transmembrane</keyword>
<dbReference type="AlphaFoldDB" id="A0A0F9MBR0"/>
<name>A0A0F9MBR0_9ZZZZ</name>
<accession>A0A0F9MBR0</accession>
<feature type="transmembrane region" description="Helical" evidence="1">
    <location>
        <begin position="53"/>
        <end position="71"/>
    </location>
</feature>
<gene>
    <name evidence="2" type="ORF">LCGC14_1093870</name>
</gene>
<reference evidence="2" key="1">
    <citation type="journal article" date="2015" name="Nature">
        <title>Complex archaea that bridge the gap between prokaryotes and eukaryotes.</title>
        <authorList>
            <person name="Spang A."/>
            <person name="Saw J.H."/>
            <person name="Jorgensen S.L."/>
            <person name="Zaremba-Niedzwiedzka K."/>
            <person name="Martijn J."/>
            <person name="Lind A.E."/>
            <person name="van Eijk R."/>
            <person name="Schleper C."/>
            <person name="Guy L."/>
            <person name="Ettema T.J."/>
        </authorList>
    </citation>
    <scope>NUCLEOTIDE SEQUENCE</scope>
</reference>
<protein>
    <submittedName>
        <fullName evidence="2">Uncharacterized protein</fullName>
    </submittedName>
</protein>
<keyword evidence="1" id="KW-0472">Membrane</keyword>
<organism evidence="2">
    <name type="scientific">marine sediment metagenome</name>
    <dbReference type="NCBI Taxonomy" id="412755"/>
    <lineage>
        <taxon>unclassified sequences</taxon>
        <taxon>metagenomes</taxon>
        <taxon>ecological metagenomes</taxon>
    </lineage>
</organism>
<sequence>MVKYYKHNGAMKLFTISSGFLGFIYCFWGILGMNFTYNSLLDLFTQIFNINGYLGYILGMLIAALTLLVAFKPGDPLPWHWLLLLLFSILLMTFVHVIAGIPIFVAGIIGLFSEI</sequence>
<proteinExistence type="predicted"/>
<evidence type="ECO:0000313" key="2">
    <source>
        <dbReference type="EMBL" id="KKN04795.1"/>
    </source>
</evidence>
<feature type="transmembrane region" description="Helical" evidence="1">
    <location>
        <begin position="83"/>
        <end position="112"/>
    </location>
</feature>